<sequence length="56" mass="6079">MKPIDRLLALIAFAAFAGFLGIVAVKVARVDLSVIIAIGIALVAYDLWSQRAPKRR</sequence>
<feature type="transmembrane region" description="Helical" evidence="1">
    <location>
        <begin position="30"/>
        <end position="48"/>
    </location>
</feature>
<evidence type="ECO:0000313" key="3">
    <source>
        <dbReference type="Proteomes" id="UP001556196"/>
    </source>
</evidence>
<organism evidence="2 3">
    <name type="scientific">Mesorhizobium marinum</name>
    <dbReference type="NCBI Taxonomy" id="3228790"/>
    <lineage>
        <taxon>Bacteria</taxon>
        <taxon>Pseudomonadati</taxon>
        <taxon>Pseudomonadota</taxon>
        <taxon>Alphaproteobacteria</taxon>
        <taxon>Hyphomicrobiales</taxon>
        <taxon>Phyllobacteriaceae</taxon>
        <taxon>Mesorhizobium</taxon>
    </lineage>
</organism>
<keyword evidence="1" id="KW-0472">Membrane</keyword>
<gene>
    <name evidence="2" type="ORF">ABUE31_08645</name>
</gene>
<comment type="caution">
    <text evidence="2">The sequence shown here is derived from an EMBL/GenBank/DDBJ whole genome shotgun (WGS) entry which is preliminary data.</text>
</comment>
<proteinExistence type="predicted"/>
<dbReference type="EMBL" id="JBFOCI010000002">
    <property type="protein sequence ID" value="MEW9806048.1"/>
    <property type="molecule type" value="Genomic_DNA"/>
</dbReference>
<keyword evidence="3" id="KW-1185">Reference proteome</keyword>
<accession>A0ABV3QYN2</accession>
<keyword evidence="1" id="KW-0812">Transmembrane</keyword>
<dbReference type="Proteomes" id="UP001556196">
    <property type="component" value="Unassembled WGS sequence"/>
</dbReference>
<dbReference type="RefSeq" id="WP_367723124.1">
    <property type="nucleotide sequence ID" value="NZ_JBFOCH010000033.1"/>
</dbReference>
<evidence type="ECO:0000313" key="2">
    <source>
        <dbReference type="EMBL" id="MEW9806048.1"/>
    </source>
</evidence>
<evidence type="ECO:0000256" key="1">
    <source>
        <dbReference type="SAM" id="Phobius"/>
    </source>
</evidence>
<protein>
    <submittedName>
        <fullName evidence="2">Uncharacterized protein</fullName>
    </submittedName>
</protein>
<feature type="transmembrane region" description="Helical" evidence="1">
    <location>
        <begin position="7"/>
        <end position="24"/>
    </location>
</feature>
<name>A0ABV3QYN2_9HYPH</name>
<reference evidence="2 3" key="1">
    <citation type="submission" date="2024-06" db="EMBL/GenBank/DDBJ databases">
        <authorList>
            <person name="Tuo L."/>
        </authorList>
    </citation>
    <scope>NUCLEOTIDE SEQUENCE [LARGE SCALE GENOMIC DNA]</scope>
    <source>
        <strain evidence="2 3">ZMM04-5</strain>
    </source>
</reference>
<keyword evidence="1" id="KW-1133">Transmembrane helix</keyword>